<feature type="transmembrane region" description="Helical" evidence="2">
    <location>
        <begin position="36"/>
        <end position="55"/>
    </location>
</feature>
<accession>A0ABT9ID76</accession>
<dbReference type="RefSeq" id="WP_306000163.1">
    <property type="nucleotide sequence ID" value="NZ_JASNFN010000013.1"/>
</dbReference>
<evidence type="ECO:0000256" key="2">
    <source>
        <dbReference type="SAM" id="Phobius"/>
    </source>
</evidence>
<dbReference type="EMBL" id="JASNFN010000013">
    <property type="protein sequence ID" value="MDP5183540.1"/>
    <property type="molecule type" value="Genomic_DNA"/>
</dbReference>
<feature type="region of interest" description="Disordered" evidence="1">
    <location>
        <begin position="73"/>
        <end position="107"/>
    </location>
</feature>
<keyword evidence="2" id="KW-0472">Membrane</keyword>
<comment type="caution">
    <text evidence="3">The sequence shown here is derived from an EMBL/GenBank/DDBJ whole genome shotgun (WGS) entry which is preliminary data.</text>
</comment>
<reference evidence="4" key="1">
    <citation type="submission" date="2023-05" db="EMBL/GenBank/DDBJ databases">
        <title>Draft genome of Pseudofrankia sp. BMG5.37.</title>
        <authorList>
            <person name="Gtari M."/>
            <person name="Ghodhbane F."/>
            <person name="Sbissi I."/>
        </authorList>
    </citation>
    <scope>NUCLEOTIDE SEQUENCE [LARGE SCALE GENOMIC DNA]</scope>
    <source>
        <strain evidence="4">BMG 814</strain>
    </source>
</reference>
<keyword evidence="4" id="KW-1185">Reference proteome</keyword>
<keyword evidence="2" id="KW-0812">Transmembrane</keyword>
<sequence length="107" mass="11691">MTEPRPSSRRPSPLLVVGGLVALAVAVGAFTVLDPILAAAVAIAALTLLALAAAAQGWESHATFEERELARARRRKEKWERNADARARDRARWEAHQARKAARDTSR</sequence>
<evidence type="ECO:0000313" key="3">
    <source>
        <dbReference type="EMBL" id="MDP5183540.1"/>
    </source>
</evidence>
<evidence type="ECO:0000256" key="1">
    <source>
        <dbReference type="SAM" id="MobiDB-lite"/>
    </source>
</evidence>
<evidence type="ECO:0000313" key="4">
    <source>
        <dbReference type="Proteomes" id="UP001233673"/>
    </source>
</evidence>
<protein>
    <submittedName>
        <fullName evidence="3">Uncharacterized protein</fullName>
    </submittedName>
</protein>
<keyword evidence="2" id="KW-1133">Transmembrane helix</keyword>
<organism evidence="3 4">
    <name type="scientific">Blastococcus carthaginiensis</name>
    <dbReference type="NCBI Taxonomy" id="3050034"/>
    <lineage>
        <taxon>Bacteria</taxon>
        <taxon>Bacillati</taxon>
        <taxon>Actinomycetota</taxon>
        <taxon>Actinomycetes</taxon>
        <taxon>Geodermatophilales</taxon>
        <taxon>Geodermatophilaceae</taxon>
        <taxon>Blastococcus</taxon>
    </lineage>
</organism>
<dbReference type="Proteomes" id="UP001233673">
    <property type="component" value="Unassembled WGS sequence"/>
</dbReference>
<proteinExistence type="predicted"/>
<gene>
    <name evidence="3" type="ORF">QOZ88_12920</name>
</gene>
<feature type="transmembrane region" description="Helical" evidence="2">
    <location>
        <begin position="12"/>
        <end position="30"/>
    </location>
</feature>
<name>A0ABT9ID76_9ACTN</name>